<gene>
    <name evidence="2" type="ORF">AVDCRST_MAG08-1246</name>
</gene>
<keyword evidence="1" id="KW-1133">Transmembrane helix</keyword>
<sequence>MIAGLWQQPKLRYYPIYVSSLTVTAVHSAGSVLAAAKALLRPLVRVMIACGVTLPTLVAALKECFVDVAASDFGLGGRGPSDSRVSLVTGVHRKDVRAIRERSHPVSTPRAGGLAATVVGRWLGRPDHLDAAGRPRPLPRPAFDALVAGVSKDVRPRTVLDELLRLGLVELGAGDTVRLLADAFVPARSGEELLGFFQQNLHDHMAAAAGNLLAGPEERRFLERAVYYNNLRPADIDRLEAEARTLALAALRHLNGLALEMQQAAREADGASERFRFGVYFFRAEAGTAAPAAGGPGENA</sequence>
<reference evidence="2" key="1">
    <citation type="submission" date="2020-02" db="EMBL/GenBank/DDBJ databases">
        <authorList>
            <person name="Meier V. D."/>
        </authorList>
    </citation>
    <scope>NUCLEOTIDE SEQUENCE</scope>
    <source>
        <strain evidence="2">AVDCRST_MAG08</strain>
    </source>
</reference>
<feature type="transmembrane region" description="Helical" evidence="1">
    <location>
        <begin position="14"/>
        <end position="36"/>
    </location>
</feature>
<keyword evidence="1" id="KW-0472">Membrane</keyword>
<dbReference type="AlphaFoldDB" id="A0A6J4HW82"/>
<keyword evidence="1" id="KW-0812">Transmembrane</keyword>
<organism evidence="2">
    <name type="scientific">uncultured Acetobacteraceae bacterium</name>
    <dbReference type="NCBI Taxonomy" id="169975"/>
    <lineage>
        <taxon>Bacteria</taxon>
        <taxon>Pseudomonadati</taxon>
        <taxon>Pseudomonadota</taxon>
        <taxon>Alphaproteobacteria</taxon>
        <taxon>Acetobacterales</taxon>
        <taxon>Acetobacteraceae</taxon>
        <taxon>environmental samples</taxon>
    </lineage>
</organism>
<evidence type="ECO:0000256" key="1">
    <source>
        <dbReference type="SAM" id="Phobius"/>
    </source>
</evidence>
<protein>
    <submittedName>
        <fullName evidence="2">Uncharacterized protein</fullName>
    </submittedName>
</protein>
<dbReference type="EMBL" id="CADCTG010000119">
    <property type="protein sequence ID" value="CAA9233425.1"/>
    <property type="molecule type" value="Genomic_DNA"/>
</dbReference>
<name>A0A6J4HW82_9PROT</name>
<proteinExistence type="predicted"/>
<dbReference type="InterPro" id="IPR045445">
    <property type="entry name" value="DUF6502"/>
</dbReference>
<dbReference type="Pfam" id="PF20112">
    <property type="entry name" value="DUF6502"/>
    <property type="match status" value="1"/>
</dbReference>
<accession>A0A6J4HW82</accession>
<evidence type="ECO:0000313" key="2">
    <source>
        <dbReference type="EMBL" id="CAA9233425.1"/>
    </source>
</evidence>